<protein>
    <submittedName>
        <fullName evidence="3">Uncharacterized protein</fullName>
    </submittedName>
</protein>
<accession>A0A8H5H9Y6</accession>
<dbReference type="AlphaFoldDB" id="A0A8H5H9Y6"/>
<dbReference type="Proteomes" id="UP000518752">
    <property type="component" value="Unassembled WGS sequence"/>
</dbReference>
<proteinExistence type="predicted"/>
<feature type="transmembrane region" description="Helical" evidence="2">
    <location>
        <begin position="264"/>
        <end position="282"/>
    </location>
</feature>
<feature type="region of interest" description="Disordered" evidence="1">
    <location>
        <begin position="323"/>
        <end position="361"/>
    </location>
</feature>
<feature type="transmembrane region" description="Helical" evidence="2">
    <location>
        <begin position="47"/>
        <end position="65"/>
    </location>
</feature>
<feature type="transmembrane region" description="Helical" evidence="2">
    <location>
        <begin position="176"/>
        <end position="196"/>
    </location>
</feature>
<organism evidence="3 4">
    <name type="scientific">Collybiopsis confluens</name>
    <dbReference type="NCBI Taxonomy" id="2823264"/>
    <lineage>
        <taxon>Eukaryota</taxon>
        <taxon>Fungi</taxon>
        <taxon>Dikarya</taxon>
        <taxon>Basidiomycota</taxon>
        <taxon>Agaricomycotina</taxon>
        <taxon>Agaricomycetes</taxon>
        <taxon>Agaricomycetidae</taxon>
        <taxon>Agaricales</taxon>
        <taxon>Marasmiineae</taxon>
        <taxon>Omphalotaceae</taxon>
        <taxon>Collybiopsis</taxon>
    </lineage>
</organism>
<dbReference type="OrthoDB" id="3174319at2759"/>
<name>A0A8H5H9Y6_9AGAR</name>
<evidence type="ECO:0000313" key="3">
    <source>
        <dbReference type="EMBL" id="KAF5379345.1"/>
    </source>
</evidence>
<evidence type="ECO:0000256" key="2">
    <source>
        <dbReference type="SAM" id="Phobius"/>
    </source>
</evidence>
<comment type="caution">
    <text evidence="3">The sequence shown here is derived from an EMBL/GenBank/DDBJ whole genome shotgun (WGS) entry which is preliminary data.</text>
</comment>
<gene>
    <name evidence="3" type="ORF">D9757_007656</name>
</gene>
<keyword evidence="2" id="KW-0472">Membrane</keyword>
<keyword evidence="2" id="KW-1133">Transmembrane helix</keyword>
<feature type="transmembrane region" description="Helical" evidence="2">
    <location>
        <begin position="221"/>
        <end position="244"/>
    </location>
</feature>
<dbReference type="EMBL" id="JAACJN010000070">
    <property type="protein sequence ID" value="KAF5379345.1"/>
    <property type="molecule type" value="Genomic_DNA"/>
</dbReference>
<evidence type="ECO:0000256" key="1">
    <source>
        <dbReference type="SAM" id="MobiDB-lite"/>
    </source>
</evidence>
<feature type="transmembrane region" description="Helical" evidence="2">
    <location>
        <begin position="6"/>
        <end position="35"/>
    </location>
</feature>
<feature type="compositionally biased region" description="Basic and acidic residues" evidence="1">
    <location>
        <begin position="341"/>
        <end position="361"/>
    </location>
</feature>
<feature type="transmembrane region" description="Helical" evidence="2">
    <location>
        <begin position="141"/>
        <end position="161"/>
    </location>
</feature>
<keyword evidence="2" id="KW-0812">Transmembrane</keyword>
<sequence>MPASQLQFLVIPVACETLVYGIYLCLAATSMFILLKRGLRNSTSRKVLFCVVLAMFLCSTGTLLSDIMTRLRLGLSGAQTLNSESNIAQVIFVRINVSDRKTFTIKDPKKISKVSKFLLSDYVVIWRCWTLWDTVLIPRLILIFCVLVSTVAGIVNGALFIRDDLVFGSAQNGPKSLILLVPLVITNIFSTSLVAYKAWQHRRHVKENLGRETKKTQIEKILILFVESGVIYCFLGFLALLVSIKTVHVGTATPSLATATLSTLQTHLAGIYPTAVILLVALEKTQESPLGPPRPVRPGHVSSNSTRITALSFAIPRSSLWRDSSDSLEDTESQRSIPQRHSSDLVDKLEKPERLIMKMSN</sequence>
<keyword evidence="4" id="KW-1185">Reference proteome</keyword>
<reference evidence="3 4" key="1">
    <citation type="journal article" date="2020" name="ISME J.">
        <title>Uncovering the hidden diversity of litter-decomposition mechanisms in mushroom-forming fungi.</title>
        <authorList>
            <person name="Floudas D."/>
            <person name="Bentzer J."/>
            <person name="Ahren D."/>
            <person name="Johansson T."/>
            <person name="Persson P."/>
            <person name="Tunlid A."/>
        </authorList>
    </citation>
    <scope>NUCLEOTIDE SEQUENCE [LARGE SCALE GENOMIC DNA]</scope>
    <source>
        <strain evidence="3 4">CBS 406.79</strain>
    </source>
</reference>
<evidence type="ECO:0000313" key="4">
    <source>
        <dbReference type="Proteomes" id="UP000518752"/>
    </source>
</evidence>